<dbReference type="InterPro" id="IPR011545">
    <property type="entry name" value="DEAD/DEAH_box_helicase_dom"/>
</dbReference>
<evidence type="ECO:0000256" key="3">
    <source>
        <dbReference type="ARBA" id="ARBA00022806"/>
    </source>
</evidence>
<dbReference type="Proteomes" id="UP000794436">
    <property type="component" value="Unassembled WGS sequence"/>
</dbReference>
<dbReference type="SUPFAM" id="SSF52540">
    <property type="entry name" value="P-loop containing nucleoside triphosphate hydrolases"/>
    <property type="match status" value="2"/>
</dbReference>
<feature type="domain" description="Helicase ATP-binding" evidence="8">
    <location>
        <begin position="138"/>
        <end position="283"/>
    </location>
</feature>
<reference evidence="11" key="1">
    <citation type="submission" date="2019-03" db="EMBL/GenBank/DDBJ databases">
        <title>Long read genome sequence of the mycoparasitic Pythium oligandrum ATCC 38472 isolated from sugarbeet rhizosphere.</title>
        <authorList>
            <person name="Gaulin E."/>
        </authorList>
    </citation>
    <scope>NUCLEOTIDE SEQUENCE</scope>
    <source>
        <strain evidence="11">ATCC 38472_TT</strain>
    </source>
</reference>
<dbReference type="GO" id="GO:0003724">
    <property type="term" value="F:RNA helicase activity"/>
    <property type="evidence" value="ECO:0007669"/>
    <property type="project" value="UniProtKB-EC"/>
</dbReference>
<dbReference type="PROSITE" id="PS51195">
    <property type="entry name" value="Q_MOTIF"/>
    <property type="match status" value="1"/>
</dbReference>
<feature type="domain" description="DEAD-box RNA helicase Q" evidence="10">
    <location>
        <begin position="3"/>
        <end position="31"/>
    </location>
</feature>
<dbReference type="InterPro" id="IPR001650">
    <property type="entry name" value="Helicase_C-like"/>
</dbReference>
<dbReference type="GO" id="GO:0005524">
    <property type="term" value="F:ATP binding"/>
    <property type="evidence" value="ECO:0007669"/>
    <property type="project" value="UniProtKB-UniRule"/>
</dbReference>
<comment type="similarity">
    <text evidence="7">Belongs to the DEAD box helicase family.</text>
</comment>
<proteinExistence type="inferred from homology"/>
<keyword evidence="2 7" id="KW-0378">Hydrolase</keyword>
<evidence type="ECO:0000256" key="1">
    <source>
        <dbReference type="ARBA" id="ARBA00022741"/>
    </source>
</evidence>
<comment type="caution">
    <text evidence="11">The sequence shown here is derived from an EMBL/GenBank/DDBJ whole genome shotgun (WGS) entry which is preliminary data.</text>
</comment>
<organism evidence="11 12">
    <name type="scientific">Pythium oligandrum</name>
    <name type="common">Mycoparasitic fungus</name>
    <dbReference type="NCBI Taxonomy" id="41045"/>
    <lineage>
        <taxon>Eukaryota</taxon>
        <taxon>Sar</taxon>
        <taxon>Stramenopiles</taxon>
        <taxon>Oomycota</taxon>
        <taxon>Peronosporomycetes</taxon>
        <taxon>Pythiales</taxon>
        <taxon>Pythiaceae</taxon>
        <taxon>Pythium</taxon>
    </lineage>
</organism>
<dbReference type="OrthoDB" id="1735at2759"/>
<dbReference type="PROSITE" id="PS51192">
    <property type="entry name" value="HELICASE_ATP_BIND_1"/>
    <property type="match status" value="1"/>
</dbReference>
<evidence type="ECO:0000256" key="4">
    <source>
        <dbReference type="ARBA" id="ARBA00022840"/>
    </source>
</evidence>
<dbReference type="InterPro" id="IPR027417">
    <property type="entry name" value="P-loop_NTPase"/>
</dbReference>
<evidence type="ECO:0000259" key="10">
    <source>
        <dbReference type="PROSITE" id="PS51195"/>
    </source>
</evidence>
<evidence type="ECO:0000259" key="9">
    <source>
        <dbReference type="PROSITE" id="PS51194"/>
    </source>
</evidence>
<gene>
    <name evidence="11" type="ORF">Poli38472_004196</name>
</gene>
<dbReference type="InterPro" id="IPR043136">
    <property type="entry name" value="B30.2/SPRY_sf"/>
</dbReference>
<dbReference type="GO" id="GO:0003723">
    <property type="term" value="F:RNA binding"/>
    <property type="evidence" value="ECO:0007669"/>
    <property type="project" value="UniProtKB-UniRule"/>
</dbReference>
<protein>
    <recommendedName>
        <fullName evidence="7">ATP-dependent RNA helicase</fullName>
        <ecNumber evidence="7">3.6.4.13</ecNumber>
    </recommendedName>
</protein>
<evidence type="ECO:0000256" key="6">
    <source>
        <dbReference type="PROSITE-ProRule" id="PRU00552"/>
    </source>
</evidence>
<sequence>MATAFEEMGVCAELLRVIEEQDWLVPTPIQTEAISLLLGGGDVLAAAETRIVRFAKNGSMYDGAFHLGPTTKATAYFPAVCLKNADVELHCEPSSFPYPMEFVDLMHANRDLLVPSSSSKGPNGLPGMPGNSSVVVRPRGIILEPARDLAQQVFDCARVFNKYLTSPKVRVSLCVGGISLKDQLQKLERTGGCDLIIATPGRLMEMLERGFLDLASTSFFVLDEVDQLISTDNVPAILKIHETLARHAPKTGLQRLQASFFSATLHADGVMELADKICHHPQLVDLQGKAVVPATVHHVMLSVDPRQDISSVPKTVPSPSTDAVHGTTTREKVTQYIQNARQDWPLGADKDTKSQILKFLKPNQLVQVLDALAIEQCMVFCRTNLDCDLLEGYLLQLGGPDKRQVFTGDKLERGREHPYSCCVLAGLRSMTSRQKALEAFKDGDVRILICTDVAGRGIDVPRLACVINPT</sequence>
<comment type="catalytic activity">
    <reaction evidence="7">
        <text>ATP + H2O = ADP + phosphate + H(+)</text>
        <dbReference type="Rhea" id="RHEA:13065"/>
        <dbReference type="ChEBI" id="CHEBI:15377"/>
        <dbReference type="ChEBI" id="CHEBI:15378"/>
        <dbReference type="ChEBI" id="CHEBI:30616"/>
        <dbReference type="ChEBI" id="CHEBI:43474"/>
        <dbReference type="ChEBI" id="CHEBI:456216"/>
        <dbReference type="EC" id="3.6.4.13"/>
    </reaction>
</comment>
<dbReference type="GO" id="GO:0016787">
    <property type="term" value="F:hydrolase activity"/>
    <property type="evidence" value="ECO:0007669"/>
    <property type="project" value="UniProtKB-KW"/>
</dbReference>
<dbReference type="Pfam" id="PF00271">
    <property type="entry name" value="Helicase_C"/>
    <property type="match status" value="1"/>
</dbReference>
<evidence type="ECO:0000313" key="11">
    <source>
        <dbReference type="EMBL" id="TMW66431.1"/>
    </source>
</evidence>
<dbReference type="InterPro" id="IPR014001">
    <property type="entry name" value="Helicase_ATP-bd"/>
</dbReference>
<comment type="function">
    <text evidence="7">RNA helicase.</text>
</comment>
<dbReference type="Gene3D" id="2.60.120.920">
    <property type="match status" value="1"/>
</dbReference>
<name>A0A8K1CPN0_PYTOL</name>
<dbReference type="EMBL" id="SPLM01000036">
    <property type="protein sequence ID" value="TMW66431.1"/>
    <property type="molecule type" value="Genomic_DNA"/>
</dbReference>
<dbReference type="CDD" id="cd18787">
    <property type="entry name" value="SF2_C_DEAD"/>
    <property type="match status" value="1"/>
</dbReference>
<keyword evidence="4 7" id="KW-0067">ATP-binding</keyword>
<evidence type="ECO:0000256" key="5">
    <source>
        <dbReference type="ARBA" id="ARBA00022884"/>
    </source>
</evidence>
<keyword evidence="3 7" id="KW-0347">Helicase</keyword>
<dbReference type="PANTHER" id="PTHR24031">
    <property type="entry name" value="RNA HELICASE"/>
    <property type="match status" value="1"/>
</dbReference>
<accession>A0A8K1CPN0</accession>
<dbReference type="AlphaFoldDB" id="A0A8K1CPN0"/>
<evidence type="ECO:0000259" key="8">
    <source>
        <dbReference type="PROSITE" id="PS51192"/>
    </source>
</evidence>
<keyword evidence="5 7" id="KW-0694">RNA-binding</keyword>
<evidence type="ECO:0000256" key="7">
    <source>
        <dbReference type="RuleBase" id="RU365068"/>
    </source>
</evidence>
<dbReference type="SMART" id="SM00487">
    <property type="entry name" value="DEXDc"/>
    <property type="match status" value="1"/>
</dbReference>
<evidence type="ECO:0000256" key="2">
    <source>
        <dbReference type="ARBA" id="ARBA00022801"/>
    </source>
</evidence>
<keyword evidence="1 7" id="KW-0547">Nucleotide-binding</keyword>
<evidence type="ECO:0000313" key="12">
    <source>
        <dbReference type="Proteomes" id="UP000794436"/>
    </source>
</evidence>
<dbReference type="Gene3D" id="3.40.50.300">
    <property type="entry name" value="P-loop containing nucleotide triphosphate hydrolases"/>
    <property type="match status" value="2"/>
</dbReference>
<dbReference type="EC" id="3.6.4.13" evidence="7"/>
<feature type="domain" description="Helicase C-terminal" evidence="9">
    <location>
        <begin position="364"/>
        <end position="470"/>
    </location>
</feature>
<feature type="short sequence motif" description="Q motif" evidence="6">
    <location>
        <begin position="3"/>
        <end position="31"/>
    </location>
</feature>
<keyword evidence="12" id="KW-1185">Reference proteome</keyword>
<comment type="domain">
    <text evidence="7">The Q motif is unique to and characteristic of the DEAD box family of RNA helicases and controls ATP binding and hydrolysis.</text>
</comment>
<dbReference type="InterPro" id="IPR014014">
    <property type="entry name" value="RNA_helicase_DEAD_Q_motif"/>
</dbReference>
<dbReference type="PROSITE" id="PS51194">
    <property type="entry name" value="HELICASE_CTER"/>
    <property type="match status" value="1"/>
</dbReference>
<dbReference type="Pfam" id="PF00270">
    <property type="entry name" value="DEAD"/>
    <property type="match status" value="1"/>
</dbReference>